<gene>
    <name evidence="1" type="ORF">LI82_09170</name>
</gene>
<evidence type="ECO:0000313" key="1">
    <source>
        <dbReference type="EMBL" id="KGK97918.1"/>
    </source>
</evidence>
<dbReference type="OrthoDB" id="342253at2157"/>
<organism evidence="1 2">
    <name type="scientific">Methanococcoides methylutens</name>
    <dbReference type="NCBI Taxonomy" id="2226"/>
    <lineage>
        <taxon>Archaea</taxon>
        <taxon>Methanobacteriati</taxon>
        <taxon>Methanobacteriota</taxon>
        <taxon>Stenosarchaea group</taxon>
        <taxon>Methanomicrobia</taxon>
        <taxon>Methanosarcinales</taxon>
        <taxon>Methanosarcinaceae</taxon>
        <taxon>Methanococcoides</taxon>
    </lineage>
</organism>
<evidence type="ECO:0000313" key="2">
    <source>
        <dbReference type="Proteomes" id="UP000029859"/>
    </source>
</evidence>
<dbReference type="Proteomes" id="UP000029859">
    <property type="component" value="Unassembled WGS sequence"/>
</dbReference>
<dbReference type="EMBL" id="JRHO01000014">
    <property type="protein sequence ID" value="KGK97918.1"/>
    <property type="molecule type" value="Genomic_DNA"/>
</dbReference>
<proteinExistence type="predicted"/>
<sequence length="81" mass="9184">MTKYDHNSSGVNTYRSGFEDILKTASLFDMWDDHIAIISPDGLLIYTNQSWKQFAKDNGFDPVKYNEGTNYLKVCDGPNGN</sequence>
<evidence type="ECO:0008006" key="3">
    <source>
        <dbReference type="Google" id="ProtNLM"/>
    </source>
</evidence>
<protein>
    <recommendedName>
        <fullName evidence="3">PAS domain-containing protein</fullName>
    </recommendedName>
</protein>
<name>A0A099T1B0_METMT</name>
<dbReference type="RefSeq" id="WP_048195074.1">
    <property type="nucleotide sequence ID" value="NZ_CAAGSM010000001.1"/>
</dbReference>
<dbReference type="AlphaFoldDB" id="A0A099T1B0"/>
<reference evidence="1 2" key="1">
    <citation type="submission" date="2014-09" db="EMBL/GenBank/DDBJ databases">
        <title>Draft genome sequence of an obligately methylotrophic methanogen, Methanococcoides methylutens, isolated from marine sediment.</title>
        <authorList>
            <person name="Guan Y."/>
            <person name="Ngugi D.K."/>
            <person name="Blom J."/>
            <person name="Ali S."/>
            <person name="Ferry J.G."/>
            <person name="Stingl U."/>
        </authorList>
    </citation>
    <scope>NUCLEOTIDE SEQUENCE [LARGE SCALE GENOMIC DNA]</scope>
    <source>
        <strain evidence="1 2">DSM 2657</strain>
    </source>
</reference>
<accession>A0A099T1B0</accession>
<keyword evidence="2" id="KW-1185">Reference proteome</keyword>
<comment type="caution">
    <text evidence="1">The sequence shown here is derived from an EMBL/GenBank/DDBJ whole genome shotgun (WGS) entry which is preliminary data.</text>
</comment>